<reference evidence="3 4" key="1">
    <citation type="submission" date="2024-03" db="EMBL/GenBank/DDBJ databases">
        <title>The Acrasis kona genome and developmental transcriptomes reveal deep origins of eukaryotic multicellular pathways.</title>
        <authorList>
            <person name="Sheikh S."/>
            <person name="Fu C.-J."/>
            <person name="Brown M.W."/>
            <person name="Baldauf S.L."/>
        </authorList>
    </citation>
    <scope>NUCLEOTIDE SEQUENCE [LARGE SCALE GENOMIC DNA]</scope>
    <source>
        <strain evidence="3 4">ATCC MYA-3509</strain>
    </source>
</reference>
<accession>A0AAW2YXX6</accession>
<dbReference type="EMBL" id="JAOPGA020000780">
    <property type="protein sequence ID" value="KAL0481620.1"/>
    <property type="molecule type" value="Genomic_DNA"/>
</dbReference>
<dbReference type="Pfam" id="PF13716">
    <property type="entry name" value="CRAL_TRIO_2"/>
    <property type="match status" value="1"/>
</dbReference>
<evidence type="ECO:0000313" key="3">
    <source>
        <dbReference type="EMBL" id="KAL0481620.1"/>
    </source>
</evidence>
<gene>
    <name evidence="3" type="ORF">AKO1_012471</name>
</gene>
<evidence type="ECO:0000259" key="2">
    <source>
        <dbReference type="Pfam" id="PF13716"/>
    </source>
</evidence>
<feature type="compositionally biased region" description="Basic and acidic residues" evidence="1">
    <location>
        <begin position="1137"/>
        <end position="1149"/>
    </location>
</feature>
<dbReference type="Gene3D" id="3.40.525.10">
    <property type="entry name" value="CRAL-TRIO lipid binding domain"/>
    <property type="match status" value="1"/>
</dbReference>
<dbReference type="InterPro" id="IPR036865">
    <property type="entry name" value="CRAL-TRIO_dom_sf"/>
</dbReference>
<dbReference type="InterPro" id="IPR016024">
    <property type="entry name" value="ARM-type_fold"/>
</dbReference>
<feature type="region of interest" description="Disordered" evidence="1">
    <location>
        <begin position="1113"/>
        <end position="1159"/>
    </location>
</feature>
<feature type="region of interest" description="Disordered" evidence="1">
    <location>
        <begin position="707"/>
        <end position="741"/>
    </location>
</feature>
<evidence type="ECO:0000256" key="1">
    <source>
        <dbReference type="SAM" id="MobiDB-lite"/>
    </source>
</evidence>
<dbReference type="InterPro" id="IPR001251">
    <property type="entry name" value="CRAL-TRIO_dom"/>
</dbReference>
<organism evidence="3 4">
    <name type="scientific">Acrasis kona</name>
    <dbReference type="NCBI Taxonomy" id="1008807"/>
    <lineage>
        <taxon>Eukaryota</taxon>
        <taxon>Discoba</taxon>
        <taxon>Heterolobosea</taxon>
        <taxon>Tetramitia</taxon>
        <taxon>Eutetramitia</taxon>
        <taxon>Acrasidae</taxon>
        <taxon>Acrasis</taxon>
    </lineage>
</organism>
<dbReference type="Proteomes" id="UP001431209">
    <property type="component" value="Unassembled WGS sequence"/>
</dbReference>
<feature type="domain" description="CRAL-TRIO" evidence="2">
    <location>
        <begin position="27"/>
        <end position="156"/>
    </location>
</feature>
<feature type="compositionally biased region" description="Acidic residues" evidence="1">
    <location>
        <begin position="1150"/>
        <end position="1159"/>
    </location>
</feature>
<dbReference type="SUPFAM" id="SSF52087">
    <property type="entry name" value="CRAL/TRIO domain"/>
    <property type="match status" value="1"/>
</dbReference>
<keyword evidence="4" id="KW-1185">Reference proteome</keyword>
<name>A0AAW2YXX6_9EUKA</name>
<dbReference type="SUPFAM" id="SSF48371">
    <property type="entry name" value="ARM repeat"/>
    <property type="match status" value="1"/>
</dbReference>
<evidence type="ECO:0000313" key="4">
    <source>
        <dbReference type="Proteomes" id="UP001431209"/>
    </source>
</evidence>
<proteinExistence type="predicted"/>
<dbReference type="AlphaFoldDB" id="A0AAW2YXX6"/>
<dbReference type="CDD" id="cd00170">
    <property type="entry name" value="SEC14"/>
    <property type="match status" value="1"/>
</dbReference>
<comment type="caution">
    <text evidence="3">The sequence shown here is derived from an EMBL/GenBank/DDBJ whole genome shotgun (WGS) entry which is preliminary data.</text>
</comment>
<protein>
    <recommendedName>
        <fullName evidence="2">CRAL-TRIO domain-containing protein</fullName>
    </recommendedName>
</protein>
<sequence>MFKSVDLKSIQEKKIFYLGQSLSVDQRPVLYFVPRHLQNTDISLEHLFYHILKTLQTVFTKPYEMVLDCTDEGFDFDSKNLISFYKIIPHGGRKNLAKLIIYNPNSHFREQCKKLPRIVSRKLFKKIRFVTNLKEFTTCINQDHIELPESSMLDFDSHVHTTISPAWVVGDKGSQSDAILKLTADKLAVIQKKVNVIGLETRVVDFIDINAIVDAKIEQNHHASFKQVKIEYEISKEHLLLRTENNEQLVMAIHSSIVRFHNERKVNQKDSHSPSTKTINQDDIPGMMLNLSFLNLESKFPKTRSEAYNLLAALAQQFDFPVTLLEAQDLAVPHNTANLVVKLSEQVALAKPFLTPQFLRECLNGFDKVSLPYKFLCLKYMKPWIKNLSTSYARAKQDDETQRIVMIREWFPSLVQSTVSQPDIYPALLSEIWAEIAEDDSLVMLSVECILATAVQEGVTSVHLDILNDLMVTLGSSQRSHIVMDEILAQMMECMDTQIESESHSASWDKMIIYCRFLMMLSFQDCVCVRSNLPILLHMITLLVGRGTLFFRVTVHSLAINVIHSLATALSLDSRVMQEHFSRLGQLRNMFLGKDVLNVLLDPFDSKTIHSHRKELEPARMGDMETLVSFFVDVLKSVFQVQPDLQRMWLQEWTDMCRDQIMRNHPVWLSRALTAYGVLVRPGQDTSDTLPFVLDALVGSLRAYGQYQSSSNSSSSSTTMLLSGGGNNSANTPPSKSSPSSCSSAVVDMPVSALLCLGQYCSKMNPDDPVLNKILLTSCMLLATCDAVLFSAVVHLFDCVLTAISQSRSFRECGGLEEYFLQKCNSSPSQIQIINQFEKSIGINFNTHFSFAMSVLFMKGLTMSETKERAAQMCTKLIDVINKVNPNVNEILGYITALIPYHYDSLSTLLGDHFVLFTEDTFGHPHSALLFTRYLLTVVENVEFEPGMYREHIYGVLSEAFKKIPNVFECVYPDVMPRVIDVYKTATSSRIVEVSLSLINTMMMCGGKNDSTTGGNSFVHQDLLMNNNSPGGGASMMSGGGNGGQHLKDDLNLKNIQFGGMVRAGSFKQSGDKGSMEVLNLTLDYIKNEIASGLDRSALLKYSSGSKYKKHTIAKKQSMETDLSPPVQAASFGTLSADERTDKSSREPDSVSEVDVMTE</sequence>